<name>A0ABV0YPN1_9TELE</name>
<evidence type="ECO:0000313" key="1">
    <source>
        <dbReference type="EMBL" id="MEQ2295828.1"/>
    </source>
</evidence>
<keyword evidence="2" id="KW-1185">Reference proteome</keyword>
<sequence>MPPNMWVPGSSHQLTGIPQWEPGNMPYETLPHYEGRLVLRVCLRGGGRQEVPLLGCPGRDATGAHCTSCVGPNGSISINPEIQEAGLI</sequence>
<dbReference type="EMBL" id="JAHRIP010039074">
    <property type="protein sequence ID" value="MEQ2295828.1"/>
    <property type="molecule type" value="Genomic_DNA"/>
</dbReference>
<accession>A0ABV0YPN1</accession>
<gene>
    <name evidence="1" type="ORF">AMECASPLE_018587</name>
</gene>
<comment type="caution">
    <text evidence="1">The sequence shown here is derived from an EMBL/GenBank/DDBJ whole genome shotgun (WGS) entry which is preliminary data.</text>
</comment>
<proteinExistence type="predicted"/>
<protein>
    <submittedName>
        <fullName evidence="1">Uncharacterized protein</fullName>
    </submittedName>
</protein>
<organism evidence="1 2">
    <name type="scientific">Ameca splendens</name>
    <dbReference type="NCBI Taxonomy" id="208324"/>
    <lineage>
        <taxon>Eukaryota</taxon>
        <taxon>Metazoa</taxon>
        <taxon>Chordata</taxon>
        <taxon>Craniata</taxon>
        <taxon>Vertebrata</taxon>
        <taxon>Euteleostomi</taxon>
        <taxon>Actinopterygii</taxon>
        <taxon>Neopterygii</taxon>
        <taxon>Teleostei</taxon>
        <taxon>Neoteleostei</taxon>
        <taxon>Acanthomorphata</taxon>
        <taxon>Ovalentaria</taxon>
        <taxon>Atherinomorphae</taxon>
        <taxon>Cyprinodontiformes</taxon>
        <taxon>Goodeidae</taxon>
        <taxon>Ameca</taxon>
    </lineage>
</organism>
<dbReference type="Proteomes" id="UP001469553">
    <property type="component" value="Unassembled WGS sequence"/>
</dbReference>
<evidence type="ECO:0000313" key="2">
    <source>
        <dbReference type="Proteomes" id="UP001469553"/>
    </source>
</evidence>
<reference evidence="1 2" key="1">
    <citation type="submission" date="2021-06" db="EMBL/GenBank/DDBJ databases">
        <authorList>
            <person name="Palmer J.M."/>
        </authorList>
    </citation>
    <scope>NUCLEOTIDE SEQUENCE [LARGE SCALE GENOMIC DNA]</scope>
    <source>
        <strain evidence="1 2">AS_MEX2019</strain>
        <tissue evidence="1">Muscle</tissue>
    </source>
</reference>